<proteinExistence type="predicted"/>
<dbReference type="AlphaFoldDB" id="A0A3B0TNI3"/>
<dbReference type="EMBL" id="UOEM01000065">
    <property type="protein sequence ID" value="VAW13769.1"/>
    <property type="molecule type" value="Genomic_DNA"/>
</dbReference>
<accession>A0A3B0TNI3</accession>
<protein>
    <submittedName>
        <fullName evidence="1">FIG00450386: membrane protein</fullName>
    </submittedName>
</protein>
<evidence type="ECO:0000313" key="1">
    <source>
        <dbReference type="EMBL" id="VAW13769.1"/>
    </source>
</evidence>
<organism evidence="1">
    <name type="scientific">hydrothermal vent metagenome</name>
    <dbReference type="NCBI Taxonomy" id="652676"/>
    <lineage>
        <taxon>unclassified sequences</taxon>
        <taxon>metagenomes</taxon>
        <taxon>ecological metagenomes</taxon>
    </lineage>
</organism>
<dbReference type="InterPro" id="IPR008325">
    <property type="entry name" value="EipA-like"/>
</dbReference>
<sequence>MPRLKFVLQKLTLVIALAGLPAMGGYGQLQAQTQIQNQTQAGPQDRPEGTTFAVTEIVDAGHQFFGQTSVGLASIIEYVFAQRGEPAGYIVGQEASGAIIGGLRYGEGELRMKTGERLNVFWQGPTLGFDFGADGSRTMVLVYGLSYPDQIYDTFTSAEGTAFIAGGLGVNFQSNAQGVTLAVIRTGIGLRLGVNLGYLKYTPEATWNPF</sequence>
<gene>
    <name evidence="1" type="ORF">MNBD_ALPHA09-1339</name>
</gene>
<reference evidence="1" key="1">
    <citation type="submission" date="2018-06" db="EMBL/GenBank/DDBJ databases">
        <authorList>
            <person name="Zhirakovskaya E."/>
        </authorList>
    </citation>
    <scope>NUCLEOTIDE SEQUENCE</scope>
</reference>
<name>A0A3B0TNI3_9ZZZZ</name>
<dbReference type="Pfam" id="PF06577">
    <property type="entry name" value="EipA"/>
    <property type="match status" value="1"/>
</dbReference>